<comment type="caution">
    <text evidence="1">The sequence shown here is derived from an EMBL/GenBank/DDBJ whole genome shotgun (WGS) entry which is preliminary data.</text>
</comment>
<dbReference type="Proteomes" id="UP000663834">
    <property type="component" value="Unassembled WGS sequence"/>
</dbReference>
<dbReference type="AlphaFoldDB" id="A0A814DEU7"/>
<dbReference type="Proteomes" id="UP000663855">
    <property type="component" value="Unassembled WGS sequence"/>
</dbReference>
<name>A0A814DEU7_9BILA</name>
<protein>
    <submittedName>
        <fullName evidence="1">Uncharacterized protein</fullName>
    </submittedName>
</protein>
<reference evidence="1" key="1">
    <citation type="submission" date="2021-02" db="EMBL/GenBank/DDBJ databases">
        <authorList>
            <person name="Nowell W R."/>
        </authorList>
    </citation>
    <scope>NUCLEOTIDE SEQUENCE</scope>
</reference>
<dbReference type="EMBL" id="CAJNOV010000020">
    <property type="protein sequence ID" value="CAF0957389.1"/>
    <property type="molecule type" value="Genomic_DNA"/>
</dbReference>
<evidence type="ECO:0000313" key="4">
    <source>
        <dbReference type="EMBL" id="CAF3967180.1"/>
    </source>
</evidence>
<gene>
    <name evidence="1" type="ORF">CJN711_LOCUS247</name>
    <name evidence="2" type="ORF">KQP761_LOCUS2597</name>
    <name evidence="3" type="ORF">MBJ925_LOCUS64</name>
    <name evidence="4" type="ORF">SMN809_LOCUS10122</name>
</gene>
<evidence type="ECO:0000313" key="5">
    <source>
        <dbReference type="Proteomes" id="UP000663855"/>
    </source>
</evidence>
<accession>A0A814DEU7</accession>
<evidence type="ECO:0000313" key="3">
    <source>
        <dbReference type="EMBL" id="CAF1900314.1"/>
    </source>
</evidence>
<dbReference type="EMBL" id="CAJNOW010000161">
    <property type="protein sequence ID" value="CAF1257185.1"/>
    <property type="molecule type" value="Genomic_DNA"/>
</dbReference>
<dbReference type="EMBL" id="CAJOBI010003397">
    <property type="protein sequence ID" value="CAF3967180.1"/>
    <property type="molecule type" value="Genomic_DNA"/>
</dbReference>
<organism evidence="1 5">
    <name type="scientific">Rotaria magnacalcarata</name>
    <dbReference type="NCBI Taxonomy" id="392030"/>
    <lineage>
        <taxon>Eukaryota</taxon>
        <taxon>Metazoa</taxon>
        <taxon>Spiralia</taxon>
        <taxon>Gnathifera</taxon>
        <taxon>Rotifera</taxon>
        <taxon>Eurotatoria</taxon>
        <taxon>Bdelloidea</taxon>
        <taxon>Philodinida</taxon>
        <taxon>Philodinidae</taxon>
        <taxon>Rotaria</taxon>
    </lineage>
</organism>
<dbReference type="OrthoDB" id="10007277at2759"/>
<proteinExistence type="predicted"/>
<sequence length="177" mass="21361">MDFSNCQSQFEKCAIDQCSRRPRSSCKCCRQELCYQHLWKHEDLLIAQLKQLKKDIYEVNYRLQTMNVRESMSNFRQHLKKWRIDCYTIIDSLCDRKSEEFYEYIDMNFSEQRKNIGHIQKRIEEFIKSEDGNPQEIDLIKSTVEDLSRKMDKIQKSDFPATVLPLKIDENLIQINY</sequence>
<evidence type="ECO:0000313" key="1">
    <source>
        <dbReference type="EMBL" id="CAF0957389.1"/>
    </source>
</evidence>
<dbReference type="Proteomes" id="UP000676336">
    <property type="component" value="Unassembled WGS sequence"/>
</dbReference>
<dbReference type="Proteomes" id="UP000663824">
    <property type="component" value="Unassembled WGS sequence"/>
</dbReference>
<dbReference type="EMBL" id="CAJNRE010000004">
    <property type="protein sequence ID" value="CAF1900314.1"/>
    <property type="molecule type" value="Genomic_DNA"/>
</dbReference>
<evidence type="ECO:0000313" key="2">
    <source>
        <dbReference type="EMBL" id="CAF1257185.1"/>
    </source>
</evidence>